<reference evidence="2" key="1">
    <citation type="submission" date="2010-07" db="EMBL/GenBank/DDBJ databases">
        <authorList>
            <consortium name="CONSOLIDER consortium CSD2007-00005"/>
            <person name="Guazzaroni M.-E."/>
            <person name="Richter M."/>
            <person name="Garcia-Salamanca A."/>
            <person name="Yarza P."/>
            <person name="Ferrer M."/>
        </authorList>
    </citation>
    <scope>NUCLEOTIDE SEQUENCE</scope>
</reference>
<feature type="domain" description="SLH" evidence="1">
    <location>
        <begin position="295"/>
        <end position="357"/>
    </location>
</feature>
<accession>D9PNH2</accession>
<comment type="caution">
    <text evidence="2">The sequence shown here is derived from an EMBL/GenBank/DDBJ whole genome shotgun (WGS) entry which is preliminary data.</text>
</comment>
<dbReference type="Pfam" id="PF00395">
    <property type="entry name" value="SLH"/>
    <property type="match status" value="2"/>
</dbReference>
<dbReference type="InterPro" id="IPR001119">
    <property type="entry name" value="SLH_dom"/>
</dbReference>
<reference evidence="2" key="2">
    <citation type="journal article" date="2011" name="Microb. Ecol.">
        <title>Taxonomic and Functional Metagenomic Profiling of the Microbial Community in the Anoxic Sediment of a Sub-saline Shallow Lake (Laguna de Carrizo, Central Spain).</title>
        <authorList>
            <person name="Ferrer M."/>
            <person name="Guazzaroni M.E."/>
            <person name="Richter M."/>
            <person name="Garcia-Salamanca A."/>
            <person name="Yarza P."/>
            <person name="Suarez-Suarez A."/>
            <person name="Solano J."/>
            <person name="Alcaide M."/>
            <person name="van Dillewijn P."/>
            <person name="Molina-Henares M.A."/>
            <person name="Lopez-Cortes N."/>
            <person name="Al-Ramahi Y."/>
            <person name="Guerrero C."/>
            <person name="Acosta A."/>
            <person name="de Eugenio L.I."/>
            <person name="Martinez V."/>
            <person name="Marques S."/>
            <person name="Rojo F."/>
            <person name="Santero E."/>
            <person name="Genilloud O."/>
            <person name="Perez-Perez J."/>
            <person name="Rossello-Mora R."/>
            <person name="Ramos J.L."/>
        </authorList>
    </citation>
    <scope>NUCLEOTIDE SEQUENCE</scope>
</reference>
<sequence length="412" mass="47481">MLNILDIALDKTLQIKQDFENSNIDLAITNVEVNKISEDDEKNLIRYSATIYLKNEGAYIKDLKILVNNSSDLSFVILKNTETGLSLQNDAIYVYKGYEFDWDKSFSGGEIVFEVKPLEDTVYDIDPVDNKFKVFIDNKFSTFSDLYPKAINLDNSIKLEADLSDYVIGDKSYELLIGNKLKYDKRTEVYKEALLNNQIYSYFNIPLTKEVFESGNFRKTNPIIEFPVDIALYDDPFASENPDYYMLLKINFSENNHLKFKYSDVIKFTSNKTLTRAEAAKIFVEQTGEKSLKGVKMHYQDIDKTDWFYNYVSTLYGLGLLDMDSFSFNPAGPMTRMEALIMALNYYDIDLINVKKVAPIFKDITPNDPNYHFVQALNATTISSGFTDYFKADAPITKHFLTNLIYALRENN</sequence>
<evidence type="ECO:0000259" key="1">
    <source>
        <dbReference type="PROSITE" id="PS51272"/>
    </source>
</evidence>
<dbReference type="AlphaFoldDB" id="D9PNH2"/>
<evidence type="ECO:0000313" key="2">
    <source>
        <dbReference type="EMBL" id="EFK94889.1"/>
    </source>
</evidence>
<proteinExistence type="predicted"/>
<organism evidence="2">
    <name type="scientific">sediment metagenome</name>
    <dbReference type="NCBI Taxonomy" id="749907"/>
    <lineage>
        <taxon>unclassified sequences</taxon>
        <taxon>metagenomes</taxon>
        <taxon>ecological metagenomes</taxon>
    </lineage>
</organism>
<gene>
    <name evidence="2" type="ORF">LDC_3105</name>
</gene>
<protein>
    <submittedName>
        <fullName evidence="2">Protein containing S-layer domain</fullName>
    </submittedName>
</protein>
<name>D9PNH2_9ZZZZ</name>
<dbReference type="PROSITE" id="PS51272">
    <property type="entry name" value="SLH"/>
    <property type="match status" value="1"/>
</dbReference>
<dbReference type="EMBL" id="ADZX01000963">
    <property type="protein sequence ID" value="EFK94889.1"/>
    <property type="molecule type" value="Genomic_DNA"/>
</dbReference>